<dbReference type="SUPFAM" id="SSF53254">
    <property type="entry name" value="Phosphoglycerate mutase-like"/>
    <property type="match status" value="1"/>
</dbReference>
<organism evidence="1 2">
    <name type="scientific">Sporosarcina newyorkensis</name>
    <dbReference type="NCBI Taxonomy" id="759851"/>
    <lineage>
        <taxon>Bacteria</taxon>
        <taxon>Bacillati</taxon>
        <taxon>Bacillota</taxon>
        <taxon>Bacilli</taxon>
        <taxon>Bacillales</taxon>
        <taxon>Caryophanaceae</taxon>
        <taxon>Sporosarcina</taxon>
    </lineage>
</organism>
<keyword evidence="2" id="KW-1185">Reference proteome</keyword>
<dbReference type="EMBL" id="FUYJ01000006">
    <property type="protein sequence ID" value="SKB02499.1"/>
    <property type="molecule type" value="Genomic_DNA"/>
</dbReference>
<name>A0A1T4YL23_9BACL</name>
<dbReference type="Gene3D" id="3.40.50.1240">
    <property type="entry name" value="Phosphoglycerate mutase-like"/>
    <property type="match status" value="1"/>
</dbReference>
<reference evidence="2" key="1">
    <citation type="submission" date="2017-02" db="EMBL/GenBank/DDBJ databases">
        <authorList>
            <person name="Varghese N."/>
            <person name="Submissions S."/>
        </authorList>
    </citation>
    <scope>NUCLEOTIDE SEQUENCE [LARGE SCALE GENOMIC DNA]</scope>
    <source>
        <strain evidence="2">DSM 23966</strain>
    </source>
</reference>
<proteinExistence type="predicted"/>
<sequence length="187" mass="21387">MEISLIRHGRSTCTDSNRMKCKEFKIWVGKYDNQGVFEENFYPEDTLDRIASANIVFSSDLERSIESARLLKPNLLAVSDPLFRETELPNPSVGSIKLSPSTWSLILRCLWFLGYSRDCESLKEAKDRAEKASELLAVYAEIHTSIVLVGHGFFNMLIAKELQKMGWEGKKRSSSKHWNCTTYTLLN</sequence>
<dbReference type="Proteomes" id="UP000190042">
    <property type="component" value="Unassembled WGS sequence"/>
</dbReference>
<protein>
    <submittedName>
        <fullName evidence="1">Broad specificity phosphatase PhoE</fullName>
    </submittedName>
</protein>
<evidence type="ECO:0000313" key="2">
    <source>
        <dbReference type="Proteomes" id="UP000190042"/>
    </source>
</evidence>
<evidence type="ECO:0000313" key="1">
    <source>
        <dbReference type="EMBL" id="SKB02499.1"/>
    </source>
</evidence>
<dbReference type="Pfam" id="PF00300">
    <property type="entry name" value="His_Phos_1"/>
    <property type="match status" value="1"/>
</dbReference>
<dbReference type="InterPro" id="IPR029033">
    <property type="entry name" value="His_PPase_superfam"/>
</dbReference>
<gene>
    <name evidence="1" type="ORF">SAMN04244570_2975</name>
</gene>
<dbReference type="InterPro" id="IPR013078">
    <property type="entry name" value="His_Pase_superF_clade-1"/>
</dbReference>
<dbReference type="RefSeq" id="WP_078818167.1">
    <property type="nucleotide sequence ID" value="NZ_FUYJ01000006.1"/>
</dbReference>
<dbReference type="AlphaFoldDB" id="A0A1T4YL23"/>
<accession>A0A1T4YL23</accession>